<dbReference type="GO" id="GO:0005634">
    <property type="term" value="C:nucleus"/>
    <property type="evidence" value="ECO:0007669"/>
    <property type="project" value="TreeGrafter"/>
</dbReference>
<dbReference type="Proteomes" id="UP001213000">
    <property type="component" value="Unassembled WGS sequence"/>
</dbReference>
<gene>
    <name evidence="3" type="ORF">NP233_g2224</name>
</gene>
<evidence type="ECO:0000256" key="1">
    <source>
        <dbReference type="SAM" id="MobiDB-lite"/>
    </source>
</evidence>
<reference evidence="3" key="1">
    <citation type="submission" date="2022-07" db="EMBL/GenBank/DDBJ databases">
        <title>Genome Sequence of Leucocoprinus birnbaumii.</title>
        <authorList>
            <person name="Buettner E."/>
        </authorList>
    </citation>
    <scope>NUCLEOTIDE SEQUENCE</scope>
    <source>
        <strain evidence="3">VT141</strain>
    </source>
</reference>
<protein>
    <recommendedName>
        <fullName evidence="2">Histone deacetylase domain-containing protein</fullName>
    </recommendedName>
</protein>
<dbReference type="PANTHER" id="PTHR47558:SF1">
    <property type="entry name" value="HISTONE DEACETYLASE HOS3"/>
    <property type="match status" value="1"/>
</dbReference>
<dbReference type="InterPro" id="IPR000286">
    <property type="entry name" value="HDACs"/>
</dbReference>
<dbReference type="GO" id="GO:0004407">
    <property type="term" value="F:histone deacetylase activity"/>
    <property type="evidence" value="ECO:0007669"/>
    <property type="project" value="TreeGrafter"/>
</dbReference>
<dbReference type="Gene3D" id="3.40.800.20">
    <property type="entry name" value="Histone deacetylase domain"/>
    <property type="match status" value="1"/>
</dbReference>
<evidence type="ECO:0000313" key="3">
    <source>
        <dbReference type="EMBL" id="KAJ3573753.1"/>
    </source>
</evidence>
<dbReference type="Pfam" id="PF00850">
    <property type="entry name" value="Hist_deacetyl"/>
    <property type="match status" value="1"/>
</dbReference>
<dbReference type="PRINTS" id="PR01270">
    <property type="entry name" value="HDASUPER"/>
</dbReference>
<accession>A0AAD5W0N7</accession>
<sequence>MAETTIFLQDACLQHKYIRNKHKSNVVERPERLRAVNVGISAAIARLESTQQPELNEEKPANNEVGELVDVMGKMRLGSPAADIGPSVVPIVKSQATVDILNNPAVKFIHGDIEGDVYLENLKNWAKDSWDEISQGRSEIPQGLAQGDLYLCPESINAIQGALGTVCEAVDRVLDSEDSLKRAFVAVRPPGHHCGEDTPSGFCFVNNVAVAAAHAHLKHNVKRVVIFDIDLHHGNGTQSIVWSINEETHRQTLEAEGGAPSPEKMGPKIYYGSIHDILSYPCEDGSPALVQAASVSIHKSHGQYIENIHLQTYESEDHFWNVLYKEQYSRLITRAGEFLEETGGAGEDVLVFISCGMDACEHEYPSMSRHNRKVPTSFYHRFTRDARVFADKYASGKLISVLEGGYSDLALASGSMAHVCGLAGSDKVDEEWWNIKNLTELTQLELEKATKKRRGGRPSLNANNDTIPSWLERTVTIFNSIDQTTAKISGHSVPVPPSGRTLRDRSKLSNTQSERSVSEPQKKTTPRKSAGGSTAAARKPRSSIDPVASSSNRKKPRPSVDSVVTSQPEDSSSDSSSLAEFSDLEQRNAPVVLTQDRKQVPRVVLKLGKKPEELEK</sequence>
<dbReference type="InterPro" id="IPR037138">
    <property type="entry name" value="His_deacetylse_dom_sf"/>
</dbReference>
<evidence type="ECO:0000259" key="2">
    <source>
        <dbReference type="Pfam" id="PF00850"/>
    </source>
</evidence>
<dbReference type="GO" id="GO:0010468">
    <property type="term" value="P:regulation of gene expression"/>
    <property type="evidence" value="ECO:0007669"/>
    <property type="project" value="UniProtKB-ARBA"/>
</dbReference>
<dbReference type="InterPro" id="IPR053244">
    <property type="entry name" value="HDAC_HD_type_1"/>
</dbReference>
<name>A0AAD5W0N7_9AGAR</name>
<dbReference type="SUPFAM" id="SSF52768">
    <property type="entry name" value="Arginase/deacetylase"/>
    <property type="match status" value="1"/>
</dbReference>
<feature type="region of interest" description="Disordered" evidence="1">
    <location>
        <begin position="488"/>
        <end position="600"/>
    </location>
</feature>
<organism evidence="3 4">
    <name type="scientific">Leucocoprinus birnbaumii</name>
    <dbReference type="NCBI Taxonomy" id="56174"/>
    <lineage>
        <taxon>Eukaryota</taxon>
        <taxon>Fungi</taxon>
        <taxon>Dikarya</taxon>
        <taxon>Basidiomycota</taxon>
        <taxon>Agaricomycotina</taxon>
        <taxon>Agaricomycetes</taxon>
        <taxon>Agaricomycetidae</taxon>
        <taxon>Agaricales</taxon>
        <taxon>Agaricineae</taxon>
        <taxon>Agaricaceae</taxon>
        <taxon>Leucocoprinus</taxon>
    </lineage>
</organism>
<dbReference type="AlphaFoldDB" id="A0AAD5W0N7"/>
<dbReference type="InterPro" id="IPR023801">
    <property type="entry name" value="His_deacetylse_dom"/>
</dbReference>
<dbReference type="PANTHER" id="PTHR47558">
    <property type="entry name" value="HISTONE DEACETYLASE HOS3"/>
    <property type="match status" value="1"/>
</dbReference>
<keyword evidence="4" id="KW-1185">Reference proteome</keyword>
<comment type="caution">
    <text evidence="3">The sequence shown here is derived from an EMBL/GenBank/DDBJ whole genome shotgun (WGS) entry which is preliminary data.</text>
</comment>
<dbReference type="InterPro" id="IPR023696">
    <property type="entry name" value="Ureohydrolase_dom_sf"/>
</dbReference>
<dbReference type="EMBL" id="JANIEX010000092">
    <property type="protein sequence ID" value="KAJ3573753.1"/>
    <property type="molecule type" value="Genomic_DNA"/>
</dbReference>
<proteinExistence type="predicted"/>
<feature type="domain" description="Histone deacetylase" evidence="2">
    <location>
        <begin position="118"/>
        <end position="420"/>
    </location>
</feature>
<evidence type="ECO:0000313" key="4">
    <source>
        <dbReference type="Proteomes" id="UP001213000"/>
    </source>
</evidence>